<dbReference type="Proteomes" id="UP000469380">
    <property type="component" value="Unassembled WGS sequence"/>
</dbReference>
<comment type="caution">
    <text evidence="1">The sequence shown here is derived from an EMBL/GenBank/DDBJ whole genome shotgun (WGS) entry which is preliminary data.</text>
</comment>
<gene>
    <name evidence="1" type="ORF">GT464_08605</name>
</gene>
<dbReference type="AlphaFoldDB" id="A0A6N9JL22"/>
<accession>A0A6N9JL22</accession>
<name>A0A6N9JL22_9ACTN</name>
<reference evidence="1 2" key="1">
    <citation type="journal article" date="2019" name="Nat. Med.">
        <title>A library of human gut bacterial isolates paired with longitudinal multiomics data enables mechanistic microbiome research.</title>
        <authorList>
            <person name="Poyet M."/>
            <person name="Groussin M."/>
            <person name="Gibbons S.M."/>
            <person name="Avila-Pacheco J."/>
            <person name="Jiang X."/>
            <person name="Kearney S.M."/>
            <person name="Perrotta A.R."/>
            <person name="Berdy B."/>
            <person name="Zhao S."/>
            <person name="Lieberman T.D."/>
            <person name="Swanson P.K."/>
            <person name="Smith M."/>
            <person name="Roesemann S."/>
            <person name="Alexander J.E."/>
            <person name="Rich S.A."/>
            <person name="Livny J."/>
            <person name="Vlamakis H."/>
            <person name="Clish C."/>
            <person name="Bullock K."/>
            <person name="Deik A."/>
            <person name="Scott J."/>
            <person name="Pierce K.A."/>
            <person name="Xavier R.J."/>
            <person name="Alm E.J."/>
        </authorList>
    </citation>
    <scope>NUCLEOTIDE SEQUENCE [LARGE SCALE GENOMIC DNA]</scope>
    <source>
        <strain evidence="1 2">BIOML-A20</strain>
    </source>
</reference>
<dbReference type="EMBL" id="WWSR01000015">
    <property type="protein sequence ID" value="MZJ39998.1"/>
    <property type="molecule type" value="Genomic_DNA"/>
</dbReference>
<dbReference type="Gene3D" id="2.60.40.3350">
    <property type="match status" value="1"/>
</dbReference>
<dbReference type="RefSeq" id="WP_161160842.1">
    <property type="nucleotide sequence ID" value="NZ_WWSR01000015.1"/>
</dbReference>
<sequence>MINHAIALDMRKRPGTVPQRVTVRRGETQTQKITASLTVDGATYTPTCQLARLCVLHADGTWARCSATVGTASVSATLAPEAVNGTGKCRLAYFEFYANGASETTEDFALVILGNVDGTTGPAVSYDQELDELYRKWSTELSRLGQSAFDAASAASGAASRADAAASAALQIANAAAQGAASESDIAELRRQNGQLATMLADATDKFIYMDGTVYCPAGKASVSGDTVTFGSTCSVSGSTVTLS</sequence>
<protein>
    <recommendedName>
        <fullName evidence="3">BppU N-terminal domain-containing protein</fullName>
    </recommendedName>
</protein>
<evidence type="ECO:0000313" key="2">
    <source>
        <dbReference type="Proteomes" id="UP000469380"/>
    </source>
</evidence>
<evidence type="ECO:0008006" key="3">
    <source>
        <dbReference type="Google" id="ProtNLM"/>
    </source>
</evidence>
<organism evidence="1 2">
    <name type="scientific">Collinsella aerofaciens</name>
    <dbReference type="NCBI Taxonomy" id="74426"/>
    <lineage>
        <taxon>Bacteria</taxon>
        <taxon>Bacillati</taxon>
        <taxon>Actinomycetota</taxon>
        <taxon>Coriobacteriia</taxon>
        <taxon>Coriobacteriales</taxon>
        <taxon>Coriobacteriaceae</taxon>
        <taxon>Collinsella</taxon>
    </lineage>
</organism>
<evidence type="ECO:0000313" key="1">
    <source>
        <dbReference type="EMBL" id="MZJ39998.1"/>
    </source>
</evidence>
<proteinExistence type="predicted"/>